<accession>T0Q2Z5</accession>
<dbReference type="SUPFAM" id="SSF54197">
    <property type="entry name" value="HIT-like"/>
    <property type="match status" value="1"/>
</dbReference>
<dbReference type="InterPro" id="IPR036265">
    <property type="entry name" value="HIT-like_sf"/>
</dbReference>
<dbReference type="RefSeq" id="XP_008614160.1">
    <property type="nucleotide sequence ID" value="XM_008615938.1"/>
</dbReference>
<dbReference type="PANTHER" id="PTHR12486:SF4">
    <property type="entry name" value="APRATAXIN"/>
    <property type="match status" value="1"/>
</dbReference>
<evidence type="ECO:0000259" key="4">
    <source>
        <dbReference type="PROSITE" id="PS50157"/>
    </source>
</evidence>
<evidence type="ECO:0000313" key="6">
    <source>
        <dbReference type="Proteomes" id="UP000030762"/>
    </source>
</evidence>
<dbReference type="InterPro" id="IPR032566">
    <property type="entry name" value="Znf-C2HE"/>
</dbReference>
<dbReference type="Pfam" id="PF16278">
    <property type="entry name" value="zf-C2HE"/>
    <property type="match status" value="1"/>
</dbReference>
<keyword evidence="2" id="KW-0479">Metal-binding</keyword>
<dbReference type="Pfam" id="PF11969">
    <property type="entry name" value="DcpS_C"/>
    <property type="match status" value="1"/>
</dbReference>
<dbReference type="OMA" id="CLKTKYH"/>
<dbReference type="PROSITE" id="PS00892">
    <property type="entry name" value="HIT_1"/>
    <property type="match status" value="1"/>
</dbReference>
<name>T0Q2Z5_SAPDV</name>
<dbReference type="GeneID" id="19950698"/>
<dbReference type="GO" id="GO:0008270">
    <property type="term" value="F:zinc ion binding"/>
    <property type="evidence" value="ECO:0007669"/>
    <property type="project" value="UniProtKB-KW"/>
</dbReference>
<dbReference type="EMBL" id="JH767164">
    <property type="protein sequence ID" value="EQC32219.1"/>
    <property type="molecule type" value="Genomic_DNA"/>
</dbReference>
<gene>
    <name evidence="5" type="ORF">SDRG_09971</name>
</gene>
<dbReference type="GO" id="GO:0030983">
    <property type="term" value="F:mismatched DNA binding"/>
    <property type="evidence" value="ECO:0007669"/>
    <property type="project" value="TreeGrafter"/>
</dbReference>
<keyword evidence="2" id="KW-0863">Zinc-finger</keyword>
<dbReference type="VEuPathDB" id="FungiDB:SDRG_09971"/>
<dbReference type="PROSITE" id="PS50157">
    <property type="entry name" value="ZINC_FINGER_C2H2_2"/>
    <property type="match status" value="1"/>
</dbReference>
<dbReference type="OrthoDB" id="3512845at2759"/>
<dbReference type="eggNOG" id="KOG0562">
    <property type="taxonomic scope" value="Eukaryota"/>
</dbReference>
<evidence type="ECO:0000256" key="2">
    <source>
        <dbReference type="PROSITE-ProRule" id="PRU00042"/>
    </source>
</evidence>
<feature type="region of interest" description="Disordered" evidence="3">
    <location>
        <begin position="175"/>
        <end position="208"/>
    </location>
</feature>
<evidence type="ECO:0000313" key="5">
    <source>
        <dbReference type="EMBL" id="EQC32219.1"/>
    </source>
</evidence>
<keyword evidence="6" id="KW-1185">Reference proteome</keyword>
<dbReference type="GO" id="GO:1990165">
    <property type="term" value="F:single-strand break-containing DNA binding"/>
    <property type="evidence" value="ECO:0007669"/>
    <property type="project" value="TreeGrafter"/>
</dbReference>
<evidence type="ECO:0000256" key="3">
    <source>
        <dbReference type="SAM" id="MobiDB-lite"/>
    </source>
</evidence>
<dbReference type="Proteomes" id="UP000030762">
    <property type="component" value="Unassembled WGS sequence"/>
</dbReference>
<evidence type="ECO:0000256" key="1">
    <source>
        <dbReference type="ARBA" id="ARBA00022801"/>
    </source>
</evidence>
<feature type="domain" description="C2H2-type" evidence="4">
    <location>
        <begin position="154"/>
        <end position="182"/>
    </location>
</feature>
<organism evidence="5 6">
    <name type="scientific">Saprolegnia diclina (strain VS20)</name>
    <dbReference type="NCBI Taxonomy" id="1156394"/>
    <lineage>
        <taxon>Eukaryota</taxon>
        <taxon>Sar</taxon>
        <taxon>Stramenopiles</taxon>
        <taxon>Oomycota</taxon>
        <taxon>Saprolegniomycetes</taxon>
        <taxon>Saprolegniales</taxon>
        <taxon>Saprolegniaceae</taxon>
        <taxon>Saprolegnia</taxon>
    </lineage>
</organism>
<dbReference type="InterPro" id="IPR019808">
    <property type="entry name" value="Histidine_triad_CS"/>
</dbReference>
<dbReference type="PANTHER" id="PTHR12486">
    <property type="entry name" value="APRATAXIN-RELATED"/>
    <property type="match status" value="1"/>
</dbReference>
<dbReference type="GO" id="GO:0003697">
    <property type="term" value="F:single-stranded DNA binding"/>
    <property type="evidence" value="ECO:0007669"/>
    <property type="project" value="TreeGrafter"/>
</dbReference>
<dbReference type="STRING" id="1156394.T0Q2Z5"/>
<dbReference type="GO" id="GO:0003725">
    <property type="term" value="F:double-stranded RNA binding"/>
    <property type="evidence" value="ECO:0007669"/>
    <property type="project" value="TreeGrafter"/>
</dbReference>
<dbReference type="PROSITE" id="PS00028">
    <property type="entry name" value="ZINC_FINGER_C2H2_1"/>
    <property type="match status" value="1"/>
</dbReference>
<keyword evidence="2" id="KW-0862">Zinc</keyword>
<protein>
    <recommendedName>
        <fullName evidence="4">C2H2-type domain-containing protein</fullName>
    </recommendedName>
</protein>
<dbReference type="GO" id="GO:0005634">
    <property type="term" value="C:nucleus"/>
    <property type="evidence" value="ECO:0007669"/>
    <property type="project" value="TreeGrafter"/>
</dbReference>
<keyword evidence="1" id="KW-0378">Hydrolase</keyword>
<dbReference type="InParanoid" id="T0Q2Z5"/>
<dbReference type="GO" id="GO:0000012">
    <property type="term" value="P:single strand break repair"/>
    <property type="evidence" value="ECO:0007669"/>
    <property type="project" value="TreeGrafter"/>
</dbReference>
<sequence>MAQPWKDALLVYVAAPAEHADVVFYDETVVVVKDKYPKAKLHLLVLPRQPMPFGVEGLTRAHIGLLQHMEGLVSSFSDGADVRVGFHGVPSMRQLHLHVISTDLISPSLKKKEHWNSFTTSFFKPLAEVLVALEADGRVPIDVATEHAKLKTPLLCHKCSGTFRQLPQLKKHLETTHPSDSLALSSTKRAASGAPPSPPPKRAKDATA</sequence>
<dbReference type="FunFam" id="3.30.428.10:FF:000004">
    <property type="entry name" value="aprataxin isoform X2"/>
    <property type="match status" value="1"/>
</dbReference>
<dbReference type="GO" id="GO:0033699">
    <property type="term" value="F:DNA 5'-adenosine monophosphate hydrolase activity"/>
    <property type="evidence" value="ECO:0007669"/>
    <property type="project" value="TreeGrafter"/>
</dbReference>
<reference evidence="5 6" key="1">
    <citation type="submission" date="2012-04" db="EMBL/GenBank/DDBJ databases">
        <title>The Genome Sequence of Saprolegnia declina VS20.</title>
        <authorList>
            <consortium name="The Broad Institute Genome Sequencing Platform"/>
            <person name="Russ C."/>
            <person name="Nusbaum C."/>
            <person name="Tyler B."/>
            <person name="van West P."/>
            <person name="Dieguez-Uribeondo J."/>
            <person name="de Bruijn I."/>
            <person name="Tripathy S."/>
            <person name="Jiang R."/>
            <person name="Young S.K."/>
            <person name="Zeng Q."/>
            <person name="Gargeya S."/>
            <person name="Fitzgerald M."/>
            <person name="Haas B."/>
            <person name="Abouelleil A."/>
            <person name="Alvarado L."/>
            <person name="Arachchi H.M."/>
            <person name="Berlin A."/>
            <person name="Chapman S.B."/>
            <person name="Goldberg J."/>
            <person name="Griggs A."/>
            <person name="Gujja S."/>
            <person name="Hansen M."/>
            <person name="Howarth C."/>
            <person name="Imamovic A."/>
            <person name="Larimer J."/>
            <person name="McCowen C."/>
            <person name="Montmayeur A."/>
            <person name="Murphy C."/>
            <person name="Neiman D."/>
            <person name="Pearson M."/>
            <person name="Priest M."/>
            <person name="Roberts A."/>
            <person name="Saif S."/>
            <person name="Shea T."/>
            <person name="Sisk P."/>
            <person name="Sykes S."/>
            <person name="Wortman J."/>
            <person name="Nusbaum C."/>
            <person name="Birren B."/>
        </authorList>
    </citation>
    <scope>NUCLEOTIDE SEQUENCE [LARGE SCALE GENOMIC DNA]</scope>
    <source>
        <strain evidence="5 6">VS20</strain>
    </source>
</reference>
<feature type="compositionally biased region" description="Polar residues" evidence="3">
    <location>
        <begin position="178"/>
        <end position="187"/>
    </location>
</feature>
<dbReference type="InterPro" id="IPR013087">
    <property type="entry name" value="Znf_C2H2_type"/>
</dbReference>
<dbReference type="Gene3D" id="3.30.428.10">
    <property type="entry name" value="HIT-like"/>
    <property type="match status" value="1"/>
</dbReference>
<dbReference type="AlphaFoldDB" id="T0Q2Z5"/>
<proteinExistence type="predicted"/>